<evidence type="ECO:0000259" key="3">
    <source>
        <dbReference type="Pfam" id="PF00107"/>
    </source>
</evidence>
<dbReference type="InterPro" id="IPR050129">
    <property type="entry name" value="Zn_alcohol_dh"/>
</dbReference>
<dbReference type="InterPro" id="IPR036291">
    <property type="entry name" value="NAD(P)-bd_dom_sf"/>
</dbReference>
<evidence type="ECO:0000256" key="2">
    <source>
        <dbReference type="ARBA" id="ARBA00023002"/>
    </source>
</evidence>
<dbReference type="STRING" id="686624.SAMN04488242_0871"/>
<keyword evidence="6" id="KW-1185">Reference proteome</keyword>
<dbReference type="InterPro" id="IPR013149">
    <property type="entry name" value="ADH-like_C"/>
</dbReference>
<dbReference type="Pfam" id="PF08240">
    <property type="entry name" value="ADH_N"/>
    <property type="match status" value="1"/>
</dbReference>
<dbReference type="InterPro" id="IPR013154">
    <property type="entry name" value="ADH-like_N"/>
</dbReference>
<evidence type="ECO:0000313" key="5">
    <source>
        <dbReference type="EMBL" id="SDL23141.1"/>
    </source>
</evidence>
<organism evidence="5 6">
    <name type="scientific">Tessaracoccus oleiagri</name>
    <dbReference type="NCBI Taxonomy" id="686624"/>
    <lineage>
        <taxon>Bacteria</taxon>
        <taxon>Bacillati</taxon>
        <taxon>Actinomycetota</taxon>
        <taxon>Actinomycetes</taxon>
        <taxon>Propionibacteriales</taxon>
        <taxon>Propionibacteriaceae</taxon>
        <taxon>Tessaracoccus</taxon>
    </lineage>
</organism>
<dbReference type="PANTHER" id="PTHR43401:SF2">
    <property type="entry name" value="L-THREONINE 3-DEHYDROGENASE"/>
    <property type="match status" value="1"/>
</dbReference>
<name>A0A1G9ID41_9ACTN</name>
<dbReference type="Gene3D" id="3.90.180.10">
    <property type="entry name" value="Medium-chain alcohol dehydrogenases, catalytic domain"/>
    <property type="match status" value="1"/>
</dbReference>
<dbReference type="Gene3D" id="3.40.50.720">
    <property type="entry name" value="NAD(P)-binding Rossmann-like Domain"/>
    <property type="match status" value="1"/>
</dbReference>
<dbReference type="PANTHER" id="PTHR43401">
    <property type="entry name" value="L-THREONINE 3-DEHYDROGENASE"/>
    <property type="match status" value="1"/>
</dbReference>
<dbReference type="RefSeq" id="WP_093249174.1">
    <property type="nucleotide sequence ID" value="NZ_FNGP01000001.1"/>
</dbReference>
<evidence type="ECO:0000259" key="4">
    <source>
        <dbReference type="Pfam" id="PF08240"/>
    </source>
</evidence>
<gene>
    <name evidence="5" type="ORF">SAMN04488242_0871</name>
</gene>
<dbReference type="SUPFAM" id="SSF50129">
    <property type="entry name" value="GroES-like"/>
    <property type="match status" value="1"/>
</dbReference>
<dbReference type="Pfam" id="PF00107">
    <property type="entry name" value="ADH_zinc_N"/>
    <property type="match status" value="1"/>
</dbReference>
<protein>
    <submittedName>
        <fullName evidence="5">Threonine dehydrogenase</fullName>
    </submittedName>
</protein>
<dbReference type="Proteomes" id="UP000199475">
    <property type="component" value="Unassembled WGS sequence"/>
</dbReference>
<dbReference type="EMBL" id="FNGP01000001">
    <property type="protein sequence ID" value="SDL23141.1"/>
    <property type="molecule type" value="Genomic_DNA"/>
</dbReference>
<dbReference type="OrthoDB" id="9797931at2"/>
<evidence type="ECO:0000313" key="6">
    <source>
        <dbReference type="Proteomes" id="UP000199475"/>
    </source>
</evidence>
<feature type="domain" description="Alcohol dehydrogenase-like C-terminal" evidence="3">
    <location>
        <begin position="176"/>
        <end position="301"/>
    </location>
</feature>
<sequence length="343" mass="35657">MKRVLAAEIGRVEVVDVEEPTPPPHHALVRTLASGICGSDTHAVAGHHPLLPPPYYPGHEAVGVVERQAADGTGPAAGTRVLLKPNVACGECVNCLAGRSNACQRLAWVGCDPSGAYPGAMAELFTAPSRNLYEVPADAADEQAVLVECLATPVHAARIAGDITGARVVVMGAGTIGILMLLAAREAGAGTIVVTDLDPAKRDRAVRLGADAAVDGAAEDFAEQVQGALGGLADVIFDCVAMEASARQWTQLVRRAATICIVGVPPRDFVVPMPLIQDWELRVQGCAAYTEVDVEKALTMAARIPADEIVTAQHPFEDAAAAFDEAARFSSGKVLVTPGGARR</sequence>
<dbReference type="AlphaFoldDB" id="A0A1G9ID41"/>
<dbReference type="GO" id="GO:0016491">
    <property type="term" value="F:oxidoreductase activity"/>
    <property type="evidence" value="ECO:0007669"/>
    <property type="project" value="UniProtKB-KW"/>
</dbReference>
<feature type="domain" description="Alcohol dehydrogenase-like N-terminal" evidence="4">
    <location>
        <begin position="24"/>
        <end position="136"/>
    </location>
</feature>
<proteinExistence type="predicted"/>
<evidence type="ECO:0000256" key="1">
    <source>
        <dbReference type="ARBA" id="ARBA00001947"/>
    </source>
</evidence>
<dbReference type="SUPFAM" id="SSF51735">
    <property type="entry name" value="NAD(P)-binding Rossmann-fold domains"/>
    <property type="match status" value="1"/>
</dbReference>
<reference evidence="5 6" key="1">
    <citation type="submission" date="2016-10" db="EMBL/GenBank/DDBJ databases">
        <authorList>
            <person name="de Groot N.N."/>
        </authorList>
    </citation>
    <scope>NUCLEOTIDE SEQUENCE [LARGE SCALE GENOMIC DNA]</scope>
    <source>
        <strain evidence="5 6">CGMCC 1.9159</strain>
    </source>
</reference>
<comment type="cofactor">
    <cofactor evidence="1">
        <name>Zn(2+)</name>
        <dbReference type="ChEBI" id="CHEBI:29105"/>
    </cofactor>
</comment>
<accession>A0A1G9ID41</accession>
<dbReference type="InterPro" id="IPR011032">
    <property type="entry name" value="GroES-like_sf"/>
</dbReference>
<keyword evidence="2" id="KW-0560">Oxidoreductase</keyword>